<gene>
    <name evidence="2" type="ORF">L195_g060739</name>
</gene>
<dbReference type="InterPro" id="IPR036397">
    <property type="entry name" value="RNaseH_sf"/>
</dbReference>
<comment type="caution">
    <text evidence="2">The sequence shown here is derived from an EMBL/GenBank/DDBJ whole genome shotgun (WGS) entry which is preliminary data.</text>
</comment>
<dbReference type="InterPro" id="IPR057670">
    <property type="entry name" value="SH3_retrovirus"/>
</dbReference>
<dbReference type="STRING" id="57577.A0A2K3K5P1"/>
<dbReference type="GO" id="GO:0003676">
    <property type="term" value="F:nucleic acid binding"/>
    <property type="evidence" value="ECO:0007669"/>
    <property type="project" value="InterPro"/>
</dbReference>
<dbReference type="SUPFAM" id="SSF53098">
    <property type="entry name" value="Ribonuclease H-like"/>
    <property type="match status" value="1"/>
</dbReference>
<feature type="domain" description="Retroviral polymerase SH3-like" evidence="1">
    <location>
        <begin position="61"/>
        <end position="108"/>
    </location>
</feature>
<feature type="non-terminal residue" evidence="2">
    <location>
        <position position="108"/>
    </location>
</feature>
<organism evidence="2 3">
    <name type="scientific">Trifolium pratense</name>
    <name type="common">Red clover</name>
    <dbReference type="NCBI Taxonomy" id="57577"/>
    <lineage>
        <taxon>Eukaryota</taxon>
        <taxon>Viridiplantae</taxon>
        <taxon>Streptophyta</taxon>
        <taxon>Embryophyta</taxon>
        <taxon>Tracheophyta</taxon>
        <taxon>Spermatophyta</taxon>
        <taxon>Magnoliopsida</taxon>
        <taxon>eudicotyledons</taxon>
        <taxon>Gunneridae</taxon>
        <taxon>Pentapetalae</taxon>
        <taxon>rosids</taxon>
        <taxon>fabids</taxon>
        <taxon>Fabales</taxon>
        <taxon>Fabaceae</taxon>
        <taxon>Papilionoideae</taxon>
        <taxon>50 kb inversion clade</taxon>
        <taxon>NPAAA clade</taxon>
        <taxon>Hologalegina</taxon>
        <taxon>IRL clade</taxon>
        <taxon>Trifolieae</taxon>
        <taxon>Trifolium</taxon>
    </lineage>
</organism>
<dbReference type="Proteomes" id="UP000236291">
    <property type="component" value="Unassembled WGS sequence"/>
</dbReference>
<dbReference type="InterPro" id="IPR012337">
    <property type="entry name" value="RNaseH-like_sf"/>
</dbReference>
<sequence length="108" mass="12541">MEMVRCMLAGKNVPKEFWPEAVNWSIHLINRSPTAAVENMTPEEVWSSIKPSVKYFKIFGCIAYVHVPEAQRKKLDNKSIKCVFFGMSEESKAYRLYNPTTKKIIINR</sequence>
<dbReference type="PANTHER" id="PTHR42648:SF18">
    <property type="entry name" value="RETROTRANSPOSON, UNCLASSIFIED-LIKE PROTEIN"/>
    <property type="match status" value="1"/>
</dbReference>
<dbReference type="AlphaFoldDB" id="A0A2K3K5P1"/>
<dbReference type="Pfam" id="PF25597">
    <property type="entry name" value="SH3_retrovirus"/>
    <property type="match status" value="1"/>
</dbReference>
<proteinExistence type="predicted"/>
<protein>
    <submittedName>
        <fullName evidence="2">Retrovirus-related Pol polyprotein from transposon TNT 1-94</fullName>
    </submittedName>
</protein>
<accession>A0A2K3K5P1</accession>
<evidence type="ECO:0000259" key="1">
    <source>
        <dbReference type="Pfam" id="PF25597"/>
    </source>
</evidence>
<dbReference type="Gene3D" id="3.30.420.10">
    <property type="entry name" value="Ribonuclease H-like superfamily/Ribonuclease H"/>
    <property type="match status" value="1"/>
</dbReference>
<reference evidence="2 3" key="2">
    <citation type="journal article" date="2017" name="Front. Plant Sci.">
        <title>Gene Classification and Mining of Molecular Markers Useful in Red Clover (Trifolium pratense) Breeding.</title>
        <authorList>
            <person name="Istvanek J."/>
            <person name="Dluhosova J."/>
            <person name="Dluhos P."/>
            <person name="Patkova L."/>
            <person name="Nedelnik J."/>
            <person name="Repkova J."/>
        </authorList>
    </citation>
    <scope>NUCLEOTIDE SEQUENCE [LARGE SCALE GENOMIC DNA]</scope>
    <source>
        <strain evidence="3">cv. Tatra</strain>
        <tissue evidence="2">Young leaves</tissue>
    </source>
</reference>
<evidence type="ECO:0000313" key="2">
    <source>
        <dbReference type="EMBL" id="PNX61600.1"/>
    </source>
</evidence>
<evidence type="ECO:0000313" key="3">
    <source>
        <dbReference type="Proteomes" id="UP000236291"/>
    </source>
</evidence>
<reference evidence="2 3" key="1">
    <citation type="journal article" date="2014" name="Am. J. Bot.">
        <title>Genome assembly and annotation for red clover (Trifolium pratense; Fabaceae).</title>
        <authorList>
            <person name="Istvanek J."/>
            <person name="Jaros M."/>
            <person name="Krenek A."/>
            <person name="Repkova J."/>
        </authorList>
    </citation>
    <scope>NUCLEOTIDE SEQUENCE [LARGE SCALE GENOMIC DNA]</scope>
    <source>
        <strain evidence="3">cv. Tatra</strain>
        <tissue evidence="2">Young leaves</tissue>
    </source>
</reference>
<dbReference type="PANTHER" id="PTHR42648">
    <property type="entry name" value="TRANSPOSASE, PUTATIVE-RELATED"/>
    <property type="match status" value="1"/>
</dbReference>
<name>A0A2K3K5P1_TRIPR</name>
<dbReference type="InterPro" id="IPR039537">
    <property type="entry name" value="Retrotran_Ty1/copia-like"/>
</dbReference>
<dbReference type="EMBL" id="ASHM01142648">
    <property type="protein sequence ID" value="PNX61600.1"/>
    <property type="molecule type" value="Genomic_DNA"/>
</dbReference>